<name>A0ABV9RJF7_9PSEU</name>
<evidence type="ECO:0000313" key="2">
    <source>
        <dbReference type="EMBL" id="MFC4833875.1"/>
    </source>
</evidence>
<gene>
    <name evidence="2" type="ORF">ACFPEL_15785</name>
</gene>
<reference evidence="3" key="1">
    <citation type="journal article" date="2019" name="Int. J. Syst. Evol. Microbiol.">
        <title>The Global Catalogue of Microorganisms (GCM) 10K type strain sequencing project: providing services to taxonomists for standard genome sequencing and annotation.</title>
        <authorList>
            <consortium name="The Broad Institute Genomics Platform"/>
            <consortium name="The Broad Institute Genome Sequencing Center for Infectious Disease"/>
            <person name="Wu L."/>
            <person name="Ma J."/>
        </authorList>
    </citation>
    <scope>NUCLEOTIDE SEQUENCE [LARGE SCALE GENOMIC DNA]</scope>
    <source>
        <strain evidence="3">CCUG 50347</strain>
    </source>
</reference>
<dbReference type="Gene3D" id="3.40.50.10320">
    <property type="entry name" value="LmbE-like"/>
    <property type="match status" value="1"/>
</dbReference>
<dbReference type="RefSeq" id="WP_274188531.1">
    <property type="nucleotide sequence ID" value="NZ_BAABHN010000034.1"/>
</dbReference>
<dbReference type="Pfam" id="PF02585">
    <property type="entry name" value="PIG-L"/>
    <property type="match status" value="1"/>
</dbReference>
<evidence type="ECO:0000313" key="3">
    <source>
        <dbReference type="Proteomes" id="UP001595909"/>
    </source>
</evidence>
<dbReference type="Proteomes" id="UP001595909">
    <property type="component" value="Unassembled WGS sequence"/>
</dbReference>
<keyword evidence="1" id="KW-0862">Zinc</keyword>
<keyword evidence="3" id="KW-1185">Reference proteome</keyword>
<dbReference type="PANTHER" id="PTHR12993:SF29">
    <property type="entry name" value="BLR3841 PROTEIN"/>
    <property type="match status" value="1"/>
</dbReference>
<dbReference type="EMBL" id="JBHSIM010000034">
    <property type="protein sequence ID" value="MFC4833875.1"/>
    <property type="molecule type" value="Genomic_DNA"/>
</dbReference>
<proteinExistence type="predicted"/>
<protein>
    <submittedName>
        <fullName evidence="2">PIG-L family deacetylase</fullName>
    </submittedName>
</protein>
<comment type="caution">
    <text evidence="2">The sequence shown here is derived from an EMBL/GenBank/DDBJ whole genome shotgun (WGS) entry which is preliminary data.</text>
</comment>
<sequence length="245" mass="25348">MSAPSLKGDGTPEDVWWAPGGLDTIPARDPAAVCPPGRVVVVAPHPDDEVLGVGGTLAAWAPVEVLVVAVTDGEGSHPDSPTLAPATLADRRAEERRAALEVLGIGASVHRLGLPDGGVAADDVAAGLGAVLRHGDTVLVPVDGDGHPDHDATADGGARAARRAGVACWRYPVWLWHWAGPGTVSFDGARRLVLPASARRAKADAIGCFTTQIAPLSDDPRDATILSAPVLARFRREAEIVWGPR</sequence>
<dbReference type="PANTHER" id="PTHR12993">
    <property type="entry name" value="N-ACETYLGLUCOSAMINYL-PHOSPHATIDYLINOSITOL DE-N-ACETYLASE-RELATED"/>
    <property type="match status" value="1"/>
</dbReference>
<evidence type="ECO:0000256" key="1">
    <source>
        <dbReference type="ARBA" id="ARBA00022833"/>
    </source>
</evidence>
<accession>A0ABV9RJF7</accession>
<dbReference type="InterPro" id="IPR024078">
    <property type="entry name" value="LmbE-like_dom_sf"/>
</dbReference>
<dbReference type="InterPro" id="IPR003737">
    <property type="entry name" value="GlcNAc_PI_deacetylase-related"/>
</dbReference>
<organism evidence="2 3">
    <name type="scientific">Actinomycetospora chibensis</name>
    <dbReference type="NCBI Taxonomy" id="663606"/>
    <lineage>
        <taxon>Bacteria</taxon>
        <taxon>Bacillati</taxon>
        <taxon>Actinomycetota</taxon>
        <taxon>Actinomycetes</taxon>
        <taxon>Pseudonocardiales</taxon>
        <taxon>Pseudonocardiaceae</taxon>
        <taxon>Actinomycetospora</taxon>
    </lineage>
</organism>
<dbReference type="SUPFAM" id="SSF102588">
    <property type="entry name" value="LmbE-like"/>
    <property type="match status" value="1"/>
</dbReference>